<organism evidence="1 2">
    <name type="scientific">Apiospora phragmitis</name>
    <dbReference type="NCBI Taxonomy" id="2905665"/>
    <lineage>
        <taxon>Eukaryota</taxon>
        <taxon>Fungi</taxon>
        <taxon>Dikarya</taxon>
        <taxon>Ascomycota</taxon>
        <taxon>Pezizomycotina</taxon>
        <taxon>Sordariomycetes</taxon>
        <taxon>Xylariomycetidae</taxon>
        <taxon>Amphisphaeriales</taxon>
        <taxon>Apiosporaceae</taxon>
        <taxon>Apiospora</taxon>
    </lineage>
</organism>
<evidence type="ECO:0000313" key="1">
    <source>
        <dbReference type="EMBL" id="KAK8064530.1"/>
    </source>
</evidence>
<reference evidence="1 2" key="1">
    <citation type="submission" date="2023-01" db="EMBL/GenBank/DDBJ databases">
        <title>Analysis of 21 Apiospora genomes using comparative genomics revels a genus with tremendous synthesis potential of carbohydrate active enzymes and secondary metabolites.</title>
        <authorList>
            <person name="Sorensen T."/>
        </authorList>
    </citation>
    <scope>NUCLEOTIDE SEQUENCE [LARGE SCALE GENOMIC DNA]</scope>
    <source>
        <strain evidence="1 2">CBS 135458</strain>
    </source>
</reference>
<keyword evidence="2" id="KW-1185">Reference proteome</keyword>
<gene>
    <name evidence="1" type="ORF">PG994_007168</name>
</gene>
<accession>A0ABR1V026</accession>
<dbReference type="RefSeq" id="XP_066715519.1">
    <property type="nucleotide sequence ID" value="XM_066858577.1"/>
</dbReference>
<protein>
    <submittedName>
        <fullName evidence="1">Uncharacterized protein</fullName>
    </submittedName>
</protein>
<name>A0ABR1V026_9PEZI</name>
<evidence type="ECO:0000313" key="2">
    <source>
        <dbReference type="Proteomes" id="UP001480595"/>
    </source>
</evidence>
<dbReference type="GeneID" id="92091640"/>
<proteinExistence type="predicted"/>
<dbReference type="Proteomes" id="UP001480595">
    <property type="component" value="Unassembled WGS sequence"/>
</dbReference>
<dbReference type="EMBL" id="JAQQWL010000007">
    <property type="protein sequence ID" value="KAK8064530.1"/>
    <property type="molecule type" value="Genomic_DNA"/>
</dbReference>
<sequence>MEHQANPAAPLELDGRQQVAITEGLRGHTRPPALRVGPRERFGSIGCAINQSNTREKSAEVSRMRAIHSDCTRAFLWMGELEDEAQFAGTEAGVSVLE</sequence>
<comment type="caution">
    <text evidence="1">The sequence shown here is derived from an EMBL/GenBank/DDBJ whole genome shotgun (WGS) entry which is preliminary data.</text>
</comment>